<comment type="catalytic activity">
    <reaction evidence="1 13">
        <text>N-acetyl-alpha-D-glucosamine 1-phosphate = N-acetyl-D-glucosamine 6-phosphate</text>
        <dbReference type="Rhea" id="RHEA:23804"/>
        <dbReference type="ChEBI" id="CHEBI:57513"/>
        <dbReference type="ChEBI" id="CHEBI:57776"/>
        <dbReference type="EC" id="5.4.2.3"/>
    </reaction>
</comment>
<evidence type="ECO:0000256" key="13">
    <source>
        <dbReference type="PIRNR" id="PIRNR016408"/>
    </source>
</evidence>
<feature type="binding site" evidence="16">
    <location>
        <position position="276"/>
    </location>
    <ligand>
        <name>Mg(2+)</name>
        <dbReference type="ChEBI" id="CHEBI:18420"/>
    </ligand>
</feature>
<dbReference type="CDD" id="cd03086">
    <property type="entry name" value="PGM3"/>
    <property type="match status" value="1"/>
</dbReference>
<feature type="active site" description="Phosphoserine intermediate" evidence="14">
    <location>
        <position position="68"/>
    </location>
</feature>
<evidence type="ECO:0000259" key="19">
    <source>
        <dbReference type="Pfam" id="PF21404"/>
    </source>
</evidence>
<dbReference type="GO" id="GO:0000287">
    <property type="term" value="F:magnesium ion binding"/>
    <property type="evidence" value="ECO:0007669"/>
    <property type="project" value="InterPro"/>
</dbReference>
<keyword evidence="7 13" id="KW-0460">Magnesium</keyword>
<dbReference type="SUPFAM" id="SSF55957">
    <property type="entry name" value="Phosphoglucomutase, C-terminal domain"/>
    <property type="match status" value="1"/>
</dbReference>
<dbReference type="STRING" id="50429.A0A2B4RIL1"/>
<evidence type="ECO:0000256" key="10">
    <source>
        <dbReference type="ARBA" id="ARBA00023277"/>
    </source>
</evidence>
<dbReference type="FunFam" id="3.30.310.50:FF:000003">
    <property type="entry name" value="Phosphoacetylglucosamine mutase"/>
    <property type="match status" value="1"/>
</dbReference>
<dbReference type="PROSITE" id="PS00710">
    <property type="entry name" value="PGM_PMM"/>
    <property type="match status" value="1"/>
</dbReference>
<evidence type="ECO:0000256" key="9">
    <source>
        <dbReference type="ARBA" id="ARBA00023235"/>
    </source>
</evidence>
<dbReference type="FunFam" id="3.40.120.10:FF:000019">
    <property type="entry name" value="Phosphoacetylglucosamine mutase"/>
    <property type="match status" value="1"/>
</dbReference>
<dbReference type="SUPFAM" id="SSF53738">
    <property type="entry name" value="Phosphoglucomutase, first 3 domains"/>
    <property type="match status" value="3"/>
</dbReference>
<evidence type="ECO:0000256" key="3">
    <source>
        <dbReference type="ARBA" id="ARBA00010231"/>
    </source>
</evidence>
<evidence type="ECO:0000256" key="11">
    <source>
        <dbReference type="ARBA" id="ARBA00060228"/>
    </source>
</evidence>
<dbReference type="UniPathway" id="UPA00113">
    <property type="reaction ID" value="UER00530"/>
</dbReference>
<dbReference type="EMBL" id="LSMT01000529">
    <property type="protein sequence ID" value="PFX16643.1"/>
    <property type="molecule type" value="Genomic_DNA"/>
</dbReference>
<feature type="domain" description="Alpha-D-phosphohexomutase alpha/beta/alpha" evidence="18">
    <location>
        <begin position="60"/>
        <end position="100"/>
    </location>
</feature>
<dbReference type="Pfam" id="PF02878">
    <property type="entry name" value="PGM_PMM_I"/>
    <property type="match status" value="2"/>
</dbReference>
<evidence type="ECO:0000256" key="4">
    <source>
        <dbReference type="ARBA" id="ARBA00012731"/>
    </source>
</evidence>
<evidence type="ECO:0000256" key="8">
    <source>
        <dbReference type="ARBA" id="ARBA00022990"/>
    </source>
</evidence>
<dbReference type="Pfam" id="PF00408">
    <property type="entry name" value="PGM_PMM_IV"/>
    <property type="match status" value="1"/>
</dbReference>
<evidence type="ECO:0000313" key="21">
    <source>
        <dbReference type="EMBL" id="PFX16643.1"/>
    </source>
</evidence>
<dbReference type="OrthoDB" id="1928at2759"/>
<dbReference type="InterPro" id="IPR016055">
    <property type="entry name" value="A-D-PHexomutase_a/b/a-I/II/III"/>
</dbReference>
<gene>
    <name evidence="21" type="primary">PGM3</name>
    <name evidence="21" type="ORF">AWC38_SpisGene19059</name>
</gene>
<dbReference type="EC" id="5.4.2.3" evidence="4 13"/>
<dbReference type="InterPro" id="IPR016066">
    <property type="entry name" value="A-D-PHexomutase_CS"/>
</dbReference>
<sequence length="542" mass="59214">MTMDPLFQKAAEVSKQHPKPDIKFSYGTAGFRALADNLDSVMFRMGLLAVLRSKAKNGQVIGVVVTASHNPVHDNGVKLVDPFGEMLQPSWERHASELANAQDVAEVLRGVVTEHSVDWNVPAKVFIARDTRPSGKQFVQALVEGVEALGGSHQDYGVLATPQLHYMVRCANTAGEYGEATEEGYYHKISKAFLHLRSLSGKTDVPVIKLDGANGVGALKIKEMAQHLNGTLSIWVCNDGSTGKLNEKCGADFVKLHQCAPEGMVITPGDRCVTFDGDADRVLYFYFNKENKFCLLDGDRIATLMVGYLKDKLDKTGVSLERGLGIVQTAYANGSSTSYAESTLGVPVACAKTGVKHVHHKAEEFDIGVYFEANGHGTVLFTKDVVDKMKAIVQDSDASTERHKAAEKFLSMVDLINQTVGDAMSDMLVVETILYEKGWSLDDWGAAYTDLPNRQRKVTIKDRTVIKTTDSERKTTAPEGLQEEIDKLVAGYKSARSFVRPSGTEDVVRVYAEADTREAVDSLAREVSQIVYDLAGGIGERP</sequence>
<dbReference type="PANTHER" id="PTHR45955">
    <property type="entry name" value="PHOSPHOACETYLGLUCOSAMINE MUTASE"/>
    <property type="match status" value="1"/>
</dbReference>
<evidence type="ECO:0000256" key="15">
    <source>
        <dbReference type="PIRSR" id="PIRSR016408-2"/>
    </source>
</evidence>
<comment type="function">
    <text evidence="11 13">Catalyzes the conversion of GlcNAc-6-P into GlcNAc-1-P during the synthesis of uridine diphosphate/UDP-GlcNAc, a sugar nucleotide critical to multiple glycosylation pathways including protein N- and O-glycosylation.</text>
</comment>
<dbReference type="Pfam" id="PF21404">
    <property type="entry name" value="AMG1_III"/>
    <property type="match status" value="1"/>
</dbReference>
<feature type="domain" description="Alpha-D-phosphohexomutase C-terminal" evidence="17">
    <location>
        <begin position="476"/>
        <end position="528"/>
    </location>
</feature>
<comment type="pathway">
    <text evidence="2 13">Nucleotide-sugar biosynthesis; UDP-N-acetyl-alpha-D-glucosamine biosynthesis; N-acetyl-alpha-D-glucosamine 1-phosphate from alpha-D-glucosamine 6-phosphate (route I): step 2/2.</text>
</comment>
<evidence type="ECO:0000256" key="6">
    <source>
        <dbReference type="ARBA" id="ARBA00022723"/>
    </source>
</evidence>
<protein>
    <recommendedName>
        <fullName evidence="12 13">Phosphoacetylglucosamine mutase</fullName>
        <shortName evidence="13">PAGM</shortName>
        <ecNumber evidence="4 13">5.4.2.3</ecNumber>
    </recommendedName>
    <alternativeName>
        <fullName evidence="13">Acetylglucosamine phosphomutase</fullName>
    </alternativeName>
    <alternativeName>
        <fullName evidence="13">N-acetylglucosamine-phosphate mutase</fullName>
    </alternativeName>
</protein>
<keyword evidence="8" id="KW-0007">Acetylation</keyword>
<dbReference type="Proteomes" id="UP000225706">
    <property type="component" value="Unassembled WGS sequence"/>
</dbReference>
<reference evidence="22" key="1">
    <citation type="journal article" date="2017" name="bioRxiv">
        <title>Comparative analysis of the genomes of Stylophora pistillata and Acropora digitifera provides evidence for extensive differences between species of corals.</title>
        <authorList>
            <person name="Voolstra C.R."/>
            <person name="Li Y."/>
            <person name="Liew Y.J."/>
            <person name="Baumgarten S."/>
            <person name="Zoccola D."/>
            <person name="Flot J.-F."/>
            <person name="Tambutte S."/>
            <person name="Allemand D."/>
            <person name="Aranda M."/>
        </authorList>
    </citation>
    <scope>NUCLEOTIDE SEQUENCE [LARGE SCALE GENOMIC DNA]</scope>
</reference>
<keyword evidence="10" id="KW-0119">Carbohydrate metabolism</keyword>
<dbReference type="InterPro" id="IPR049023">
    <property type="entry name" value="AMG1_II"/>
</dbReference>
<evidence type="ECO:0000313" key="22">
    <source>
        <dbReference type="Proteomes" id="UP000225706"/>
    </source>
</evidence>
<dbReference type="InterPro" id="IPR049022">
    <property type="entry name" value="AMG1_III"/>
</dbReference>
<feature type="binding site" evidence="15">
    <location>
        <position position="509"/>
    </location>
    <ligand>
        <name>substrate</name>
    </ligand>
</feature>
<evidence type="ECO:0000256" key="5">
    <source>
        <dbReference type="ARBA" id="ARBA00022553"/>
    </source>
</evidence>
<evidence type="ECO:0000259" key="20">
    <source>
        <dbReference type="Pfam" id="PF21405"/>
    </source>
</evidence>
<dbReference type="FunFam" id="3.40.120.10:FF:000015">
    <property type="entry name" value="Phosphoacetylglucosamine mutase"/>
    <property type="match status" value="1"/>
</dbReference>
<dbReference type="GO" id="GO:0006048">
    <property type="term" value="P:UDP-N-acetylglucosamine biosynthetic process"/>
    <property type="evidence" value="ECO:0007669"/>
    <property type="project" value="UniProtKB-UniRule"/>
</dbReference>
<feature type="domain" description="Phosphoacetylglucosamine mutase AMG1" evidence="20">
    <location>
        <begin position="180"/>
        <end position="282"/>
    </location>
</feature>
<evidence type="ECO:0000259" key="18">
    <source>
        <dbReference type="Pfam" id="PF02878"/>
    </source>
</evidence>
<organism evidence="21 22">
    <name type="scientific">Stylophora pistillata</name>
    <name type="common">Smooth cauliflower coral</name>
    <dbReference type="NCBI Taxonomy" id="50429"/>
    <lineage>
        <taxon>Eukaryota</taxon>
        <taxon>Metazoa</taxon>
        <taxon>Cnidaria</taxon>
        <taxon>Anthozoa</taxon>
        <taxon>Hexacorallia</taxon>
        <taxon>Scleractinia</taxon>
        <taxon>Astrocoeniina</taxon>
        <taxon>Pocilloporidae</taxon>
        <taxon>Stylophora</taxon>
    </lineage>
</organism>
<evidence type="ECO:0000256" key="16">
    <source>
        <dbReference type="PIRSR" id="PIRSR016408-3"/>
    </source>
</evidence>
<name>A0A2B4RIL1_STYPI</name>
<evidence type="ECO:0000256" key="2">
    <source>
        <dbReference type="ARBA" id="ARBA00004865"/>
    </source>
</evidence>
<feature type="binding site" evidence="15">
    <location>
        <begin position="372"/>
        <end position="374"/>
    </location>
    <ligand>
        <name>substrate</name>
    </ligand>
</feature>
<feature type="domain" description="Phosphoacetylglucosamine mutase AMG1" evidence="19">
    <location>
        <begin position="297"/>
        <end position="439"/>
    </location>
</feature>
<evidence type="ECO:0000259" key="17">
    <source>
        <dbReference type="Pfam" id="PF00408"/>
    </source>
</evidence>
<dbReference type="Pfam" id="PF21405">
    <property type="entry name" value="AMG1_II"/>
    <property type="match status" value="1"/>
</dbReference>
<evidence type="ECO:0000256" key="12">
    <source>
        <dbReference type="ARBA" id="ARBA00070218"/>
    </source>
</evidence>
<feature type="binding site" evidence="16">
    <location>
        <position position="280"/>
    </location>
    <ligand>
        <name>Mg(2+)</name>
        <dbReference type="ChEBI" id="CHEBI:18420"/>
    </ligand>
</feature>
<feature type="binding site" evidence="15">
    <location>
        <begin position="500"/>
        <end position="504"/>
    </location>
    <ligand>
        <name>substrate</name>
    </ligand>
</feature>
<dbReference type="InterPro" id="IPR005844">
    <property type="entry name" value="A-D-PHexomutase_a/b/a-I"/>
</dbReference>
<dbReference type="PIRSF" id="PIRSF016408">
    <property type="entry name" value="PAGM"/>
    <property type="match status" value="1"/>
</dbReference>
<comment type="similarity">
    <text evidence="3 13">Belongs to the phosphohexose mutase family.</text>
</comment>
<evidence type="ECO:0000256" key="1">
    <source>
        <dbReference type="ARBA" id="ARBA00000558"/>
    </source>
</evidence>
<dbReference type="AlphaFoldDB" id="A0A2B4RIL1"/>
<feature type="binding site" evidence="16">
    <location>
        <position position="278"/>
    </location>
    <ligand>
        <name>Mg(2+)</name>
        <dbReference type="ChEBI" id="CHEBI:18420"/>
    </ligand>
</feature>
<keyword evidence="5" id="KW-0597">Phosphoprotein</keyword>
<keyword evidence="6 13" id="KW-0479">Metal-binding</keyword>
<dbReference type="InterPro" id="IPR005843">
    <property type="entry name" value="A-D-PHexomutase_C"/>
</dbReference>
<dbReference type="GO" id="GO:0005975">
    <property type="term" value="P:carbohydrate metabolic process"/>
    <property type="evidence" value="ECO:0007669"/>
    <property type="project" value="InterPro"/>
</dbReference>
<dbReference type="InterPro" id="IPR016657">
    <property type="entry name" value="PAGM"/>
</dbReference>
<evidence type="ECO:0000256" key="14">
    <source>
        <dbReference type="PIRSR" id="PIRSR016408-1"/>
    </source>
</evidence>
<feature type="binding site" description="via phosphate group" evidence="16">
    <location>
        <position position="68"/>
    </location>
    <ligand>
        <name>Mg(2+)</name>
        <dbReference type="ChEBI" id="CHEBI:18420"/>
    </ligand>
</feature>
<keyword evidence="9 13" id="KW-0413">Isomerase</keyword>
<comment type="cofactor">
    <cofactor evidence="13 16">
        <name>Mg(2+)</name>
        <dbReference type="ChEBI" id="CHEBI:18420"/>
    </cofactor>
    <text evidence="13 16">Binds 1 Mg(2+) ion per subunit.</text>
</comment>
<dbReference type="FunFam" id="3.40.120.10:FF:000013">
    <property type="entry name" value="Phosphoacetylglucosamine mutase"/>
    <property type="match status" value="1"/>
</dbReference>
<comment type="caution">
    <text evidence="21">The sequence shown here is derived from an EMBL/GenBank/DDBJ whole genome shotgun (WGS) entry which is preliminary data.</text>
</comment>
<dbReference type="GO" id="GO:0004610">
    <property type="term" value="F:phosphoacetylglucosamine mutase activity"/>
    <property type="evidence" value="ECO:0007669"/>
    <property type="project" value="UniProtKB-UniRule"/>
</dbReference>
<dbReference type="InterPro" id="IPR036900">
    <property type="entry name" value="A-D-PHexomutase_C_sf"/>
</dbReference>
<accession>A0A2B4RIL1</accession>
<evidence type="ECO:0000256" key="7">
    <source>
        <dbReference type="ARBA" id="ARBA00022842"/>
    </source>
</evidence>
<dbReference type="Gene3D" id="3.40.120.10">
    <property type="entry name" value="Alpha-D-Glucose-1,6-Bisphosphate, subunit A, domain 3"/>
    <property type="match status" value="3"/>
</dbReference>
<dbReference type="Gene3D" id="3.30.310.50">
    <property type="entry name" value="Alpha-D-phosphohexomutase, C-terminal domain"/>
    <property type="match status" value="1"/>
</dbReference>
<dbReference type="PANTHER" id="PTHR45955:SF1">
    <property type="entry name" value="PHOSPHOACETYLGLUCOSAMINE MUTASE"/>
    <property type="match status" value="1"/>
</dbReference>
<keyword evidence="22" id="KW-1185">Reference proteome</keyword>
<proteinExistence type="inferred from homology"/>
<feature type="domain" description="Alpha-D-phosphohexomutase alpha/beta/alpha" evidence="18">
    <location>
        <begin position="118"/>
        <end position="173"/>
    </location>
</feature>